<dbReference type="NCBIfam" id="TIGR01251">
    <property type="entry name" value="ribP_PPkin"/>
    <property type="match status" value="1"/>
</dbReference>
<comment type="cofactor">
    <cofactor evidence="1">
        <name>Mg(2+)</name>
        <dbReference type="ChEBI" id="CHEBI:18420"/>
    </cofactor>
</comment>
<dbReference type="EMBL" id="CP097119">
    <property type="protein sequence ID" value="USS89476.1"/>
    <property type="molecule type" value="Genomic_DNA"/>
</dbReference>
<dbReference type="InterPro" id="IPR029057">
    <property type="entry name" value="PRTase-like"/>
</dbReference>
<keyword evidence="6" id="KW-0545">Nucleotide biosynthesis</keyword>
<organism evidence="17 18">
    <name type="scientific">Fructilactobacillus cliffordii</name>
    <dbReference type="NCBI Taxonomy" id="2940299"/>
    <lineage>
        <taxon>Bacteria</taxon>
        <taxon>Bacillati</taxon>
        <taxon>Bacillota</taxon>
        <taxon>Bacilli</taxon>
        <taxon>Lactobacillales</taxon>
        <taxon>Lactobacillaceae</taxon>
        <taxon>Fructilactobacillus</taxon>
    </lineage>
</organism>
<evidence type="ECO:0000256" key="2">
    <source>
        <dbReference type="ARBA" id="ARBA00004996"/>
    </source>
</evidence>
<proteinExistence type="inferred from homology"/>
<keyword evidence="5" id="KW-0479">Metal-binding</keyword>
<dbReference type="InterPro" id="IPR029099">
    <property type="entry name" value="Pribosyltran_N"/>
</dbReference>
<evidence type="ECO:0000256" key="15">
    <source>
        <dbReference type="ARBA" id="ARBA00069492"/>
    </source>
</evidence>
<dbReference type="GO" id="GO:0002189">
    <property type="term" value="C:ribose phosphate diphosphokinase complex"/>
    <property type="evidence" value="ECO:0007669"/>
    <property type="project" value="TreeGrafter"/>
</dbReference>
<dbReference type="SUPFAM" id="SSF53271">
    <property type="entry name" value="PRTase-like"/>
    <property type="match status" value="2"/>
</dbReference>
<dbReference type="EC" id="2.7.6.1" evidence="3"/>
<evidence type="ECO:0000256" key="12">
    <source>
        <dbReference type="ARBA" id="ARBA00049535"/>
    </source>
</evidence>
<dbReference type="InterPro" id="IPR000842">
    <property type="entry name" value="PRib_PP_synth_CS"/>
</dbReference>
<dbReference type="GO" id="GO:0004749">
    <property type="term" value="F:ribose phosphate diphosphokinase activity"/>
    <property type="evidence" value="ECO:0007669"/>
    <property type="project" value="UniProtKB-EC"/>
</dbReference>
<name>A0A9Q8ZXU0_9LACO</name>
<keyword evidence="18" id="KW-1185">Reference proteome</keyword>
<evidence type="ECO:0000256" key="14">
    <source>
        <dbReference type="ARBA" id="ARBA00061444"/>
    </source>
</evidence>
<evidence type="ECO:0000256" key="9">
    <source>
        <dbReference type="ARBA" id="ARBA00022840"/>
    </source>
</evidence>
<keyword evidence="4 17" id="KW-0808">Transferase</keyword>
<comment type="similarity">
    <text evidence="14">Belongs to the ribose-phosphate pyrophosphokinase family. Class I subfamily.</text>
</comment>
<evidence type="ECO:0000256" key="3">
    <source>
        <dbReference type="ARBA" id="ARBA00013247"/>
    </source>
</evidence>
<dbReference type="SMART" id="SM01400">
    <property type="entry name" value="Pribosyltran_N"/>
    <property type="match status" value="1"/>
</dbReference>
<dbReference type="PROSITE" id="PS00114">
    <property type="entry name" value="PRPP_SYNTHASE"/>
    <property type="match status" value="1"/>
</dbReference>
<evidence type="ECO:0000313" key="18">
    <source>
        <dbReference type="Proteomes" id="UP001055911"/>
    </source>
</evidence>
<gene>
    <name evidence="17" type="ORF">M3M40_01430</name>
</gene>
<evidence type="ECO:0000256" key="13">
    <source>
        <dbReference type="ARBA" id="ARBA00054914"/>
    </source>
</evidence>
<dbReference type="Gene3D" id="3.40.50.2020">
    <property type="match status" value="2"/>
</dbReference>
<reference evidence="17" key="1">
    <citation type="submission" date="2022-05" db="EMBL/GenBank/DDBJ databases">
        <authorList>
            <person name="Oliphant S.A."/>
            <person name="Watson-Haigh N.S."/>
            <person name="Sumby K.M."/>
            <person name="Gardner J.M."/>
            <person name="Jiranek V."/>
        </authorList>
    </citation>
    <scope>NUCLEOTIDE SEQUENCE</scope>
    <source>
        <strain evidence="17">KI4_B1</strain>
    </source>
</reference>
<dbReference type="GO" id="GO:0016301">
    <property type="term" value="F:kinase activity"/>
    <property type="evidence" value="ECO:0007669"/>
    <property type="project" value="UniProtKB-KW"/>
</dbReference>
<dbReference type="CDD" id="cd06223">
    <property type="entry name" value="PRTases_typeI"/>
    <property type="match status" value="1"/>
</dbReference>
<dbReference type="Pfam" id="PF14572">
    <property type="entry name" value="Pribosyl_synth"/>
    <property type="match status" value="1"/>
</dbReference>
<feature type="domain" description="Ribose-phosphate pyrophosphokinase N-terminal" evidence="16">
    <location>
        <begin position="8"/>
        <end position="123"/>
    </location>
</feature>
<evidence type="ECO:0000256" key="1">
    <source>
        <dbReference type="ARBA" id="ARBA00001946"/>
    </source>
</evidence>
<dbReference type="Pfam" id="PF13793">
    <property type="entry name" value="Pribosyltran_N"/>
    <property type="match status" value="1"/>
</dbReference>
<evidence type="ECO:0000256" key="6">
    <source>
        <dbReference type="ARBA" id="ARBA00022727"/>
    </source>
</evidence>
<keyword evidence="10" id="KW-0460">Magnesium</keyword>
<dbReference type="GO" id="GO:0009156">
    <property type="term" value="P:ribonucleoside monophosphate biosynthetic process"/>
    <property type="evidence" value="ECO:0007669"/>
    <property type="project" value="InterPro"/>
</dbReference>
<keyword evidence="9" id="KW-0067">ATP-binding</keyword>
<dbReference type="GO" id="GO:0005524">
    <property type="term" value="F:ATP binding"/>
    <property type="evidence" value="ECO:0007669"/>
    <property type="project" value="UniProtKB-KW"/>
</dbReference>
<evidence type="ECO:0000259" key="16">
    <source>
        <dbReference type="Pfam" id="PF13793"/>
    </source>
</evidence>
<accession>A0A9Q8ZXU0</accession>
<dbReference type="InterPro" id="IPR005946">
    <property type="entry name" value="Rib-P_diPkinase"/>
</dbReference>
<comment type="function">
    <text evidence="13">Involved in the biosynthesis of the central metabolite phospho-alpha-D-ribosyl-1-pyrophosphate (PRPP) via the transfer of pyrophosphoryl group from ATP to 1-hydroxyl of ribose-5-phosphate (Rib-5-P).</text>
</comment>
<comment type="catalytic activity">
    <reaction evidence="12">
        <text>D-ribose 5-phosphate + ATP = 5-phospho-alpha-D-ribose 1-diphosphate + AMP + H(+)</text>
        <dbReference type="Rhea" id="RHEA:15609"/>
        <dbReference type="ChEBI" id="CHEBI:15378"/>
        <dbReference type="ChEBI" id="CHEBI:30616"/>
        <dbReference type="ChEBI" id="CHEBI:58017"/>
        <dbReference type="ChEBI" id="CHEBI:78346"/>
        <dbReference type="ChEBI" id="CHEBI:456215"/>
        <dbReference type="EC" id="2.7.6.1"/>
    </reaction>
</comment>
<evidence type="ECO:0000256" key="4">
    <source>
        <dbReference type="ARBA" id="ARBA00022679"/>
    </source>
</evidence>
<dbReference type="InterPro" id="IPR000836">
    <property type="entry name" value="PRTase_dom"/>
</dbReference>
<evidence type="ECO:0000256" key="8">
    <source>
        <dbReference type="ARBA" id="ARBA00022777"/>
    </source>
</evidence>
<protein>
    <recommendedName>
        <fullName evidence="15">Ribose-phosphate pyrophosphokinase</fullName>
        <ecNumber evidence="3">2.7.6.1</ecNumber>
    </recommendedName>
    <alternativeName>
        <fullName evidence="11">Phosphoribosyl pyrophosphate synthase</fullName>
    </alternativeName>
</protein>
<comment type="pathway">
    <text evidence="2">Metabolic intermediate biosynthesis; 5-phospho-alpha-D-ribose 1-diphosphate biosynthesis; 5-phospho-alpha-D-ribose 1-diphosphate from D-ribose 5-phosphate (route I): step 1/1.</text>
</comment>
<dbReference type="GO" id="GO:0000287">
    <property type="term" value="F:magnesium ion binding"/>
    <property type="evidence" value="ECO:0007669"/>
    <property type="project" value="InterPro"/>
</dbReference>
<dbReference type="Proteomes" id="UP001055911">
    <property type="component" value="Chromosome"/>
</dbReference>
<dbReference type="PANTHER" id="PTHR10210">
    <property type="entry name" value="RIBOSE-PHOSPHATE DIPHOSPHOKINASE FAMILY MEMBER"/>
    <property type="match status" value="1"/>
</dbReference>
<dbReference type="GO" id="GO:0006015">
    <property type="term" value="P:5-phosphoribose 1-diphosphate biosynthetic process"/>
    <property type="evidence" value="ECO:0007669"/>
    <property type="project" value="TreeGrafter"/>
</dbReference>
<dbReference type="NCBIfam" id="NF002320">
    <property type="entry name" value="PRK01259.1"/>
    <property type="match status" value="1"/>
</dbReference>
<keyword evidence="8" id="KW-0418">Kinase</keyword>
<evidence type="ECO:0000256" key="11">
    <source>
        <dbReference type="ARBA" id="ARBA00029942"/>
    </source>
</evidence>
<evidence type="ECO:0000256" key="10">
    <source>
        <dbReference type="ARBA" id="ARBA00022842"/>
    </source>
</evidence>
<sequence>MTTKPQPVIFALNSNRPLAEKIAQVSGMPMGKATINHFSDGEIKISIDESVRGKDVFIIQSLSNPVNMNFMELMIMIDAVRRTSAHTINVVIPYYGYSRSDRKARSREPITAKLLASILQDSGINRVITLDLHAAQIQGFFDIPVDHLQPNRLISNYLHEQHLDENAVVVAPDHNGVGRARIIADLLDLPIAIVDNREPDSSNHIPDSVIGSVAGKNAIVIDDLIVTGRKMKVSATALKKAGAEDVIAVATHPVFADRKPVDLNDPNISQVIVTDSIVISDPDQLPKLTVISVGELLGNALKLIQEHKSTHRLFRGGTTDGI</sequence>
<dbReference type="FunFam" id="3.40.50.2020:FF:000001">
    <property type="entry name" value="Ribose-phosphate pyrophosphokinase"/>
    <property type="match status" value="1"/>
</dbReference>
<dbReference type="PANTHER" id="PTHR10210:SF41">
    <property type="entry name" value="RIBOSE-PHOSPHATE PYROPHOSPHOKINASE 1, CHLOROPLASTIC"/>
    <property type="match status" value="1"/>
</dbReference>
<evidence type="ECO:0000256" key="7">
    <source>
        <dbReference type="ARBA" id="ARBA00022741"/>
    </source>
</evidence>
<evidence type="ECO:0000313" key="17">
    <source>
        <dbReference type="EMBL" id="USS89476.1"/>
    </source>
</evidence>
<dbReference type="AlphaFoldDB" id="A0A9Q8ZXU0"/>
<dbReference type="GO" id="GO:0006164">
    <property type="term" value="P:purine nucleotide biosynthetic process"/>
    <property type="evidence" value="ECO:0007669"/>
    <property type="project" value="TreeGrafter"/>
</dbReference>
<evidence type="ECO:0000256" key="5">
    <source>
        <dbReference type="ARBA" id="ARBA00022723"/>
    </source>
</evidence>
<dbReference type="GO" id="GO:0005737">
    <property type="term" value="C:cytoplasm"/>
    <property type="evidence" value="ECO:0007669"/>
    <property type="project" value="TreeGrafter"/>
</dbReference>
<keyword evidence="7" id="KW-0547">Nucleotide-binding</keyword>